<dbReference type="SMART" id="SM00729">
    <property type="entry name" value="Elp3"/>
    <property type="match status" value="1"/>
</dbReference>
<dbReference type="PROSITE" id="PS51449">
    <property type="entry name" value="MTTASE_N"/>
    <property type="match status" value="1"/>
</dbReference>
<feature type="binding site" evidence="9">
    <location>
        <position position="178"/>
    </location>
    <ligand>
        <name>[4Fe-4S] cluster</name>
        <dbReference type="ChEBI" id="CHEBI:49883"/>
        <label>2</label>
        <note>4Fe-4S-S-AdoMet</note>
    </ligand>
</feature>
<evidence type="ECO:0000256" key="1">
    <source>
        <dbReference type="ARBA" id="ARBA00003234"/>
    </source>
</evidence>
<dbReference type="Pfam" id="PF00919">
    <property type="entry name" value="UPF0004"/>
    <property type="match status" value="1"/>
</dbReference>
<keyword evidence="14" id="KW-1185">Reference proteome</keyword>
<evidence type="ECO:0000256" key="5">
    <source>
        <dbReference type="ARBA" id="ARBA00022723"/>
    </source>
</evidence>
<accession>A0ABY2MH96</accession>
<dbReference type="SFLD" id="SFLDG01082">
    <property type="entry name" value="B12-binding_domain_containing"/>
    <property type="match status" value="1"/>
</dbReference>
<dbReference type="NCBIfam" id="TIGR00089">
    <property type="entry name" value="MiaB/RimO family radical SAM methylthiotransferase"/>
    <property type="match status" value="1"/>
</dbReference>
<feature type="binding site" evidence="9">
    <location>
        <position position="171"/>
    </location>
    <ligand>
        <name>[4Fe-4S] cluster</name>
        <dbReference type="ChEBI" id="CHEBI:49883"/>
        <label>2</label>
        <note>4Fe-4S-S-AdoMet</note>
    </ligand>
</feature>
<organism evidence="13 14">
    <name type="scientific">Leptospira levettii</name>
    <dbReference type="NCBI Taxonomy" id="2023178"/>
    <lineage>
        <taxon>Bacteria</taxon>
        <taxon>Pseudomonadati</taxon>
        <taxon>Spirochaetota</taxon>
        <taxon>Spirochaetia</taxon>
        <taxon>Leptospirales</taxon>
        <taxon>Leptospiraceae</taxon>
        <taxon>Leptospira</taxon>
    </lineage>
</organism>
<dbReference type="Pfam" id="PF04055">
    <property type="entry name" value="Radical_SAM"/>
    <property type="match status" value="1"/>
</dbReference>
<reference evidence="14" key="1">
    <citation type="journal article" date="2019" name="PLoS Negl. Trop. Dis.">
        <title>Revisiting the worldwide diversity of Leptospira species in the environment.</title>
        <authorList>
            <person name="Vincent A.T."/>
            <person name="Schiettekatte O."/>
            <person name="Bourhy P."/>
            <person name="Veyrier F.J."/>
            <person name="Picardeau M."/>
        </authorList>
    </citation>
    <scope>NUCLEOTIDE SEQUENCE [LARGE SCALE GENOMIC DNA]</scope>
    <source>
        <strain evidence="14">201702449</strain>
    </source>
</reference>
<keyword evidence="4 9" id="KW-0949">S-adenosyl-L-methionine</keyword>
<dbReference type="Gene3D" id="3.80.30.20">
    <property type="entry name" value="tm_1862 like domain"/>
    <property type="match status" value="1"/>
</dbReference>
<comment type="similarity">
    <text evidence="9">Belongs to the methylthiotransferase family. MiaB subfamily.</text>
</comment>
<feature type="binding site" evidence="9">
    <location>
        <position position="63"/>
    </location>
    <ligand>
        <name>[4Fe-4S] cluster</name>
        <dbReference type="ChEBI" id="CHEBI:49883"/>
        <label>1</label>
    </ligand>
</feature>
<dbReference type="InterPro" id="IPR058240">
    <property type="entry name" value="rSAM_sf"/>
</dbReference>
<dbReference type="SFLD" id="SFLDF00273">
    <property type="entry name" value="(dimethylallyl)adenosine_tRNA"/>
    <property type="match status" value="1"/>
</dbReference>
<keyword evidence="7 9" id="KW-0411">Iron-sulfur</keyword>
<evidence type="ECO:0000259" key="10">
    <source>
        <dbReference type="PROSITE" id="PS50926"/>
    </source>
</evidence>
<feature type="binding site" evidence="9">
    <location>
        <position position="27"/>
    </location>
    <ligand>
        <name>[4Fe-4S] cluster</name>
        <dbReference type="ChEBI" id="CHEBI:49883"/>
        <label>1</label>
    </ligand>
</feature>
<dbReference type="PROSITE" id="PS50926">
    <property type="entry name" value="TRAM"/>
    <property type="match status" value="1"/>
</dbReference>
<keyword evidence="9" id="KW-0819">tRNA processing</keyword>
<evidence type="ECO:0000256" key="4">
    <source>
        <dbReference type="ARBA" id="ARBA00022691"/>
    </source>
</evidence>
<dbReference type="PANTHER" id="PTHR43020">
    <property type="entry name" value="CDK5 REGULATORY SUBUNIT-ASSOCIATED PROTEIN 1"/>
    <property type="match status" value="1"/>
</dbReference>
<evidence type="ECO:0000259" key="12">
    <source>
        <dbReference type="PROSITE" id="PS51918"/>
    </source>
</evidence>
<feature type="binding site" evidence="9">
    <location>
        <position position="97"/>
    </location>
    <ligand>
        <name>[4Fe-4S] cluster</name>
        <dbReference type="ChEBI" id="CHEBI:49883"/>
        <label>1</label>
    </ligand>
</feature>
<keyword evidence="5 9" id="KW-0479">Metal-binding</keyword>
<comment type="catalytic activity">
    <reaction evidence="9">
        <text>N(6)-dimethylallyladenosine(37) in tRNA + (sulfur carrier)-SH + AH2 + 2 S-adenosyl-L-methionine = 2-methylsulfanyl-N(6)-dimethylallyladenosine(37) in tRNA + (sulfur carrier)-H + 5'-deoxyadenosine + L-methionine + A + S-adenosyl-L-homocysteine + 2 H(+)</text>
        <dbReference type="Rhea" id="RHEA:37067"/>
        <dbReference type="Rhea" id="RHEA-COMP:10375"/>
        <dbReference type="Rhea" id="RHEA-COMP:10376"/>
        <dbReference type="Rhea" id="RHEA-COMP:14737"/>
        <dbReference type="Rhea" id="RHEA-COMP:14739"/>
        <dbReference type="ChEBI" id="CHEBI:13193"/>
        <dbReference type="ChEBI" id="CHEBI:15378"/>
        <dbReference type="ChEBI" id="CHEBI:17319"/>
        <dbReference type="ChEBI" id="CHEBI:17499"/>
        <dbReference type="ChEBI" id="CHEBI:29917"/>
        <dbReference type="ChEBI" id="CHEBI:57844"/>
        <dbReference type="ChEBI" id="CHEBI:57856"/>
        <dbReference type="ChEBI" id="CHEBI:59789"/>
        <dbReference type="ChEBI" id="CHEBI:64428"/>
        <dbReference type="ChEBI" id="CHEBI:74415"/>
        <dbReference type="ChEBI" id="CHEBI:74417"/>
        <dbReference type="EC" id="2.8.4.3"/>
    </reaction>
</comment>
<comment type="caution">
    <text evidence="13">The sequence shown here is derived from an EMBL/GenBank/DDBJ whole genome shotgun (WGS) entry which is preliminary data.</text>
</comment>
<evidence type="ECO:0000313" key="13">
    <source>
        <dbReference type="EMBL" id="TGL66848.1"/>
    </source>
</evidence>
<dbReference type="SFLD" id="SFLDF00413">
    <property type="entry name" value="CDK5RAP1"/>
    <property type="match status" value="1"/>
</dbReference>
<dbReference type="InterPro" id="IPR006463">
    <property type="entry name" value="MiaB_methiolase"/>
</dbReference>
<dbReference type="InterPro" id="IPR005839">
    <property type="entry name" value="Methylthiotransferase"/>
</dbReference>
<dbReference type="HAMAP" id="MF_01864">
    <property type="entry name" value="tRNA_metthiotr_MiaB"/>
    <property type="match status" value="1"/>
</dbReference>
<evidence type="ECO:0000256" key="6">
    <source>
        <dbReference type="ARBA" id="ARBA00023004"/>
    </source>
</evidence>
<dbReference type="Proteomes" id="UP000297352">
    <property type="component" value="Unassembled WGS sequence"/>
</dbReference>
<dbReference type="InterPro" id="IPR020612">
    <property type="entry name" value="Methylthiotransferase_CS"/>
</dbReference>
<evidence type="ECO:0000256" key="3">
    <source>
        <dbReference type="ARBA" id="ARBA00022679"/>
    </source>
</evidence>
<evidence type="ECO:0000256" key="8">
    <source>
        <dbReference type="ARBA" id="ARBA00033765"/>
    </source>
</evidence>
<evidence type="ECO:0000256" key="9">
    <source>
        <dbReference type="HAMAP-Rule" id="MF_01864"/>
    </source>
</evidence>
<proteinExistence type="inferred from homology"/>
<keyword evidence="2 9" id="KW-0004">4Fe-4S</keyword>
<feature type="domain" description="TRAM" evidence="10">
    <location>
        <begin position="388"/>
        <end position="458"/>
    </location>
</feature>
<feature type="domain" description="MTTase N-terminal" evidence="11">
    <location>
        <begin position="18"/>
        <end position="134"/>
    </location>
</feature>
<protein>
    <recommendedName>
        <fullName evidence="8 9">tRNA-2-methylthio-N(6)-dimethylallyladenosine synthase</fullName>
        <ecNumber evidence="8 9">2.8.4.3</ecNumber>
    </recommendedName>
    <alternativeName>
        <fullName evidence="9">(Dimethylallyl)adenosine tRNA methylthiotransferase MiaB</fullName>
    </alternativeName>
    <alternativeName>
        <fullName evidence="9">tRNA-i(6)A37 methylthiotransferase</fullName>
    </alternativeName>
</protein>
<comment type="subcellular location">
    <subcellularLocation>
        <location evidence="9">Cytoplasm</location>
    </subcellularLocation>
</comment>
<dbReference type="EC" id="2.8.4.3" evidence="8 9"/>
<sequence>MNPTLTESLDNIPSLQLGKVYVETYGCQMNEYDSGIVKELFRKENYETTNSVEDSDIIFLNTCAVRENAHAKIYGRLQSLGYLKKKNPNLVIGVLGCMAQNLGEDLFNQELPLDLIVGPDNYRTLPELIANIRKGEKDVQLTRLSRTETYDELEPKVVNGIQAFVTIMRGCNNFCTFCVVPYTRGRERSREPQSIIHEIKQLETMGVKQVTLLGQNVNSYSYENFDFCALVEEILKQTSIERVRFTSPHPKDFPDHLISLMAKEERFSSQIHMPLQAGSSKVLRDMKRSYTKEEYLDLVQKIQAVIPDIGITSDIIVGFPGETDEEFQETLEVVKQVKFDMSYMFKYSEREGTIAKRKFIDDVPEEVKSKRLIELVELQTKISLEKNLTKIGKEFSILVENTSKKSKQELCGRSHCGRMVVFPIPEGMSQDLSDWIGKTVNVTIEQATSATLKGKLIV</sequence>
<evidence type="ECO:0000259" key="11">
    <source>
        <dbReference type="PROSITE" id="PS51449"/>
    </source>
</evidence>
<comment type="function">
    <text evidence="1 9">Catalyzes the methylthiolation of N6-(dimethylallyl)adenosine (i(6)A), leading to the formation of 2-methylthio-N6-(dimethylallyl)adenosine (ms(2)i(6)A) at position 37 in tRNAs that read codons beginning with uridine.</text>
</comment>
<dbReference type="SUPFAM" id="SSF102114">
    <property type="entry name" value="Radical SAM enzymes"/>
    <property type="match status" value="1"/>
</dbReference>
<dbReference type="Gene3D" id="3.40.50.12160">
    <property type="entry name" value="Methylthiotransferase, N-terminal domain"/>
    <property type="match status" value="1"/>
</dbReference>
<keyword evidence="3 9" id="KW-0808">Transferase</keyword>
<comment type="cofactor">
    <cofactor evidence="9">
        <name>[4Fe-4S] cluster</name>
        <dbReference type="ChEBI" id="CHEBI:49883"/>
    </cofactor>
    <text evidence="9">Binds 2 [4Fe-4S] clusters. One cluster is coordinated with 3 cysteines and an exchangeable S-adenosyl-L-methionine.</text>
</comment>
<dbReference type="InterPro" id="IPR023404">
    <property type="entry name" value="rSAM_horseshoe"/>
</dbReference>
<keyword evidence="9" id="KW-0963">Cytoplasm</keyword>
<dbReference type="RefSeq" id="WP_135689092.1">
    <property type="nucleotide sequence ID" value="NZ_RQGI01000059.1"/>
</dbReference>
<feature type="domain" description="Radical SAM core" evidence="12">
    <location>
        <begin position="157"/>
        <end position="385"/>
    </location>
</feature>
<evidence type="ECO:0000256" key="2">
    <source>
        <dbReference type="ARBA" id="ARBA00022485"/>
    </source>
</evidence>
<gene>
    <name evidence="9 13" type="primary">miaB</name>
    <name evidence="13" type="ORF">EHQ60_15525</name>
</gene>
<dbReference type="SFLD" id="SFLDS00029">
    <property type="entry name" value="Radical_SAM"/>
    <property type="match status" value="1"/>
</dbReference>
<name>A0ABY2MH96_9LEPT</name>
<dbReference type="PROSITE" id="PS51918">
    <property type="entry name" value="RADICAL_SAM"/>
    <property type="match status" value="1"/>
</dbReference>
<dbReference type="InterPro" id="IPR006638">
    <property type="entry name" value="Elp3/MiaA/NifB-like_rSAM"/>
</dbReference>
<dbReference type="InterPro" id="IPR002792">
    <property type="entry name" value="TRAM_dom"/>
</dbReference>
<dbReference type="PANTHER" id="PTHR43020:SF2">
    <property type="entry name" value="MITOCHONDRIAL TRNA METHYLTHIOTRANSFERASE CDK5RAP1"/>
    <property type="match status" value="1"/>
</dbReference>
<evidence type="ECO:0000313" key="14">
    <source>
        <dbReference type="Proteomes" id="UP000297352"/>
    </source>
</evidence>
<dbReference type="CDD" id="cd01335">
    <property type="entry name" value="Radical_SAM"/>
    <property type="match status" value="1"/>
</dbReference>
<feature type="binding site" evidence="9">
    <location>
        <position position="175"/>
    </location>
    <ligand>
        <name>[4Fe-4S] cluster</name>
        <dbReference type="ChEBI" id="CHEBI:49883"/>
        <label>2</label>
        <note>4Fe-4S-S-AdoMet</note>
    </ligand>
</feature>
<dbReference type="InterPro" id="IPR013848">
    <property type="entry name" value="Methylthiotransferase_N"/>
</dbReference>
<keyword evidence="6 9" id="KW-0408">Iron</keyword>
<evidence type="ECO:0000256" key="7">
    <source>
        <dbReference type="ARBA" id="ARBA00023014"/>
    </source>
</evidence>
<dbReference type="InterPro" id="IPR007197">
    <property type="entry name" value="rSAM"/>
</dbReference>
<dbReference type="NCBIfam" id="TIGR01574">
    <property type="entry name" value="miaB-methiolase"/>
    <property type="match status" value="1"/>
</dbReference>
<dbReference type="SFLD" id="SFLDG01061">
    <property type="entry name" value="methylthiotransferase"/>
    <property type="match status" value="1"/>
</dbReference>
<dbReference type="Pfam" id="PF01938">
    <property type="entry name" value="TRAM"/>
    <property type="match status" value="1"/>
</dbReference>
<comment type="subunit">
    <text evidence="9">Monomer.</text>
</comment>
<dbReference type="EMBL" id="RQGI01000059">
    <property type="protein sequence ID" value="TGL66848.1"/>
    <property type="molecule type" value="Genomic_DNA"/>
</dbReference>
<dbReference type="PROSITE" id="PS01278">
    <property type="entry name" value="MTTASE_RADICAL"/>
    <property type="match status" value="1"/>
</dbReference>
<dbReference type="InterPro" id="IPR038135">
    <property type="entry name" value="Methylthiotransferase_N_sf"/>
</dbReference>